<proteinExistence type="predicted"/>
<keyword evidence="2" id="KW-1185">Reference proteome</keyword>
<evidence type="ECO:0008006" key="3">
    <source>
        <dbReference type="Google" id="ProtNLM"/>
    </source>
</evidence>
<organism evidence="1 2">
    <name type="scientific">Nocardia gamkensis</name>
    <dbReference type="NCBI Taxonomy" id="352869"/>
    <lineage>
        <taxon>Bacteria</taxon>
        <taxon>Bacillati</taxon>
        <taxon>Actinomycetota</taxon>
        <taxon>Actinomycetes</taxon>
        <taxon>Mycobacteriales</taxon>
        <taxon>Nocardiaceae</taxon>
        <taxon>Nocardia</taxon>
    </lineage>
</organism>
<dbReference type="EMBL" id="JAAXOS010000005">
    <property type="protein sequence ID" value="NKY27010.1"/>
    <property type="molecule type" value="Genomic_DNA"/>
</dbReference>
<reference evidence="1 2" key="1">
    <citation type="submission" date="2020-04" db="EMBL/GenBank/DDBJ databases">
        <title>MicrobeNet Type strains.</title>
        <authorList>
            <person name="Nicholson A.C."/>
        </authorList>
    </citation>
    <scope>NUCLEOTIDE SEQUENCE [LARGE SCALE GENOMIC DNA]</scope>
    <source>
        <strain evidence="1 2">DSM 44956</strain>
    </source>
</reference>
<accession>A0A7X6R334</accession>
<evidence type="ECO:0000313" key="1">
    <source>
        <dbReference type="EMBL" id="NKY27010.1"/>
    </source>
</evidence>
<gene>
    <name evidence="1" type="ORF">HGB38_12370</name>
</gene>
<dbReference type="Proteomes" id="UP000540698">
    <property type="component" value="Unassembled WGS sequence"/>
</dbReference>
<dbReference type="SUPFAM" id="SSF48431">
    <property type="entry name" value="Lipovitellin-phosvitin complex, superhelical domain"/>
    <property type="match status" value="1"/>
</dbReference>
<dbReference type="InterPro" id="IPR011030">
    <property type="entry name" value="Lipovitellin_superhlx_dom"/>
</dbReference>
<dbReference type="CDD" id="cd20694">
    <property type="entry name" value="CdiI_Ct-like"/>
    <property type="match status" value="1"/>
</dbReference>
<name>A0A7X6R334_9NOCA</name>
<comment type="caution">
    <text evidence="1">The sequence shown here is derived from an EMBL/GenBank/DDBJ whole genome shotgun (WGS) entry which is preliminary data.</text>
</comment>
<dbReference type="InterPro" id="IPR049796">
    <property type="entry name" value="CdiI_Ct-like"/>
</dbReference>
<dbReference type="RefSeq" id="WP_062969726.1">
    <property type="nucleotide sequence ID" value="NZ_JAAXOS010000005.1"/>
</dbReference>
<sequence>MGEATVMLDSGDGTAVREAILSVALQVPDAAWVTDRALRLVDSPDFGVRAAAVTAVGHLARIHRAIDEERVVPVLRPMSNEPEIAGRVEDALDDIAVFVRRSA</sequence>
<protein>
    <recommendedName>
        <fullName evidence="3">HEAT repeat domain-containing protein</fullName>
    </recommendedName>
</protein>
<evidence type="ECO:0000313" key="2">
    <source>
        <dbReference type="Proteomes" id="UP000540698"/>
    </source>
</evidence>
<dbReference type="AlphaFoldDB" id="A0A7X6R334"/>